<dbReference type="AlphaFoldDB" id="A0A1Y1S4J2"/>
<name>A0A1Y1S4J2_9MICR</name>
<keyword evidence="2" id="KW-1185">Reference proteome</keyword>
<accession>A0A1Y1S4J2</accession>
<reference evidence="1 2" key="1">
    <citation type="journal article" date="2017" name="Environ. Microbiol.">
        <title>Decay of the glycolytic pathway and adaptation to intranuclear parasitism within Enterocytozoonidae microsporidia.</title>
        <authorList>
            <person name="Wiredu Boakye D."/>
            <person name="Jaroenlak P."/>
            <person name="Prachumwat A."/>
            <person name="Williams T.A."/>
            <person name="Bateman K.S."/>
            <person name="Itsathitphaisarn O."/>
            <person name="Sritunyalucksana K."/>
            <person name="Paszkiewicz K.H."/>
            <person name="Moore K.A."/>
            <person name="Stentiford G.D."/>
            <person name="Williams B.A."/>
        </authorList>
    </citation>
    <scope>NUCLEOTIDE SEQUENCE [LARGE SCALE GENOMIC DNA]</scope>
    <source>
        <strain evidence="1 2">GB1</strain>
    </source>
</reference>
<dbReference type="Proteomes" id="UP000192639">
    <property type="component" value="Unassembled WGS sequence"/>
</dbReference>
<evidence type="ECO:0000313" key="2">
    <source>
        <dbReference type="Proteomes" id="UP000192639"/>
    </source>
</evidence>
<comment type="caution">
    <text evidence="1">The sequence shown here is derived from an EMBL/GenBank/DDBJ whole genome shotgun (WGS) entry which is preliminary data.</text>
</comment>
<dbReference type="EMBL" id="LWDP01000301">
    <property type="protein sequence ID" value="ORD93000.1"/>
    <property type="molecule type" value="Genomic_DNA"/>
</dbReference>
<organism evidence="1 2">
    <name type="scientific">Enterospora canceri</name>
    <dbReference type="NCBI Taxonomy" id="1081671"/>
    <lineage>
        <taxon>Eukaryota</taxon>
        <taxon>Fungi</taxon>
        <taxon>Fungi incertae sedis</taxon>
        <taxon>Microsporidia</taxon>
        <taxon>Enterocytozoonidae</taxon>
        <taxon>Enterospora</taxon>
    </lineage>
</organism>
<dbReference type="VEuPathDB" id="MicrosporidiaDB:ECANGB1_1862"/>
<protein>
    <submittedName>
        <fullName evidence="1">Uncharacterized protein</fullName>
    </submittedName>
</protein>
<gene>
    <name evidence="1" type="ORF">ECANGB1_1862</name>
</gene>
<evidence type="ECO:0000313" key="1">
    <source>
        <dbReference type="EMBL" id="ORD93000.1"/>
    </source>
</evidence>
<proteinExistence type="predicted"/>
<sequence length="66" mass="7998">MWRRNQHRRAFFDVIEECNMFISDIWWCINDQDITIVKIAIFQNLLDQIRLVTTIKYVTGCVNVSY</sequence>